<comment type="catalytic activity">
    <reaction evidence="15">
        <text>a CDP-1,2-diacyl-sn-glycerol + sn-glycerol 3-phosphate = a 1,2-diacyl-sn-glycero-3-phospho-(1'-sn-glycero-3'-phosphate) + CMP + H(+)</text>
        <dbReference type="Rhea" id="RHEA:12593"/>
        <dbReference type="ChEBI" id="CHEBI:15378"/>
        <dbReference type="ChEBI" id="CHEBI:57597"/>
        <dbReference type="ChEBI" id="CHEBI:58332"/>
        <dbReference type="ChEBI" id="CHEBI:60110"/>
        <dbReference type="ChEBI" id="CHEBI:60377"/>
        <dbReference type="EC" id="2.7.8.5"/>
    </reaction>
</comment>
<dbReference type="AlphaFoldDB" id="A0A1X9NL14"/>
<dbReference type="PANTHER" id="PTHR14269">
    <property type="entry name" value="CDP-DIACYLGLYCEROL--GLYCEROL-3-PHOSPHATE 3-PHOSPHATIDYLTRANSFERASE-RELATED"/>
    <property type="match status" value="1"/>
</dbReference>
<dbReference type="PROSITE" id="PS00379">
    <property type="entry name" value="CDP_ALCOHOL_P_TRANSF"/>
    <property type="match status" value="1"/>
</dbReference>
<evidence type="ECO:0000256" key="3">
    <source>
        <dbReference type="ARBA" id="ARBA00005042"/>
    </source>
</evidence>
<dbReference type="OrthoDB" id="9796672at2"/>
<evidence type="ECO:0000256" key="10">
    <source>
        <dbReference type="ARBA" id="ARBA00022989"/>
    </source>
</evidence>
<dbReference type="InterPro" id="IPR000462">
    <property type="entry name" value="CDP-OH_P_trans"/>
</dbReference>
<dbReference type="GO" id="GO:0008444">
    <property type="term" value="F:CDP-diacylglycerol-glycerol-3-phosphate 3-phosphatidyltransferase activity"/>
    <property type="evidence" value="ECO:0007669"/>
    <property type="project" value="UniProtKB-UniRule"/>
</dbReference>
<dbReference type="GO" id="GO:0050793">
    <property type="term" value="P:regulation of developmental process"/>
    <property type="evidence" value="ECO:0007669"/>
    <property type="project" value="UniProtKB-ARBA"/>
</dbReference>
<evidence type="ECO:0000256" key="12">
    <source>
        <dbReference type="ARBA" id="ARBA00023136"/>
    </source>
</evidence>
<dbReference type="Pfam" id="PF01066">
    <property type="entry name" value="CDP-OH_P_transf"/>
    <property type="match status" value="1"/>
</dbReference>
<reference evidence="19 20" key="1">
    <citation type="submission" date="2016-11" db="EMBL/GenBank/DDBJ databases">
        <title>Trade-off between light-utilization and light-protection in marine flavobacteria.</title>
        <authorList>
            <person name="Kumagai Y."/>
        </authorList>
    </citation>
    <scope>NUCLEOTIDE SEQUENCE [LARGE SCALE GENOMIC DNA]</scope>
    <source>
        <strain evidence="19 20">NBRC 107125</strain>
    </source>
</reference>
<keyword evidence="20" id="KW-1185">Reference proteome</keyword>
<evidence type="ECO:0000256" key="17">
    <source>
        <dbReference type="RuleBase" id="RU003750"/>
    </source>
</evidence>
<dbReference type="STRING" id="716816.BST96_18025"/>
<dbReference type="Gene3D" id="1.20.120.1760">
    <property type="match status" value="1"/>
</dbReference>
<feature type="transmembrane region" description="Helical" evidence="18">
    <location>
        <begin position="149"/>
        <end position="173"/>
    </location>
</feature>
<dbReference type="InterPro" id="IPR043130">
    <property type="entry name" value="CDP-OH_PTrfase_TM_dom"/>
</dbReference>
<dbReference type="InterPro" id="IPR048254">
    <property type="entry name" value="CDP_ALCOHOL_P_TRANSF_CS"/>
</dbReference>
<evidence type="ECO:0000256" key="1">
    <source>
        <dbReference type="ARBA" id="ARBA00001936"/>
    </source>
</evidence>
<dbReference type="GO" id="GO:0046474">
    <property type="term" value="P:glycerophospholipid biosynthetic process"/>
    <property type="evidence" value="ECO:0007669"/>
    <property type="project" value="TreeGrafter"/>
</dbReference>
<evidence type="ECO:0000256" key="7">
    <source>
        <dbReference type="ARBA" id="ARBA00022516"/>
    </source>
</evidence>
<dbReference type="InterPro" id="IPR004570">
    <property type="entry name" value="Phosphatidylglycerol_P_synth"/>
</dbReference>
<dbReference type="EC" id="2.7.8.5" evidence="5 16"/>
<keyword evidence="12 18" id="KW-0472">Membrane</keyword>
<dbReference type="KEGG" id="osg:BST96_18025"/>
<keyword evidence="14" id="KW-1208">Phospholipid metabolism</keyword>
<dbReference type="InterPro" id="IPR050324">
    <property type="entry name" value="CDP-alcohol_PTase-I"/>
</dbReference>
<evidence type="ECO:0000256" key="8">
    <source>
        <dbReference type="ARBA" id="ARBA00022679"/>
    </source>
</evidence>
<protein>
    <recommendedName>
        <fullName evidence="6 16">CDP-diacylglycerol--glycerol-3-phosphate 3-phosphatidyltransferase</fullName>
        <ecNumber evidence="5 16">2.7.8.5</ecNumber>
    </recommendedName>
</protein>
<dbReference type="FunFam" id="1.20.120.1760:FF:000008">
    <property type="entry name" value="CDP-diacylglycerol--glycerol-3-phosphate 3-phosphatidyltransferase 2"/>
    <property type="match status" value="1"/>
</dbReference>
<feature type="transmembrane region" description="Helical" evidence="18">
    <location>
        <begin position="7"/>
        <end position="24"/>
    </location>
</feature>
<dbReference type="GO" id="GO:0036094">
    <property type="term" value="F:small molecule binding"/>
    <property type="evidence" value="ECO:0007669"/>
    <property type="project" value="UniProtKB-ARBA"/>
</dbReference>
<evidence type="ECO:0000256" key="6">
    <source>
        <dbReference type="ARBA" id="ARBA00014944"/>
    </source>
</evidence>
<comment type="pathway">
    <text evidence="3">Phospholipid metabolism; phosphatidylglycerol biosynthesis; phosphatidylglycerol from CDP-diacylglycerol: step 1/2.</text>
</comment>
<dbReference type="GO" id="GO:0005886">
    <property type="term" value="C:plasma membrane"/>
    <property type="evidence" value="ECO:0007669"/>
    <property type="project" value="TreeGrafter"/>
</dbReference>
<keyword evidence="11" id="KW-0443">Lipid metabolism</keyword>
<evidence type="ECO:0000256" key="15">
    <source>
        <dbReference type="ARBA" id="ARBA00048586"/>
    </source>
</evidence>
<evidence type="ECO:0000256" key="14">
    <source>
        <dbReference type="ARBA" id="ARBA00023264"/>
    </source>
</evidence>
<accession>A0A1X9NL14</accession>
<feature type="transmembrane region" description="Helical" evidence="18">
    <location>
        <begin position="87"/>
        <end position="106"/>
    </location>
</feature>
<evidence type="ECO:0000256" key="5">
    <source>
        <dbReference type="ARBA" id="ARBA00013170"/>
    </source>
</evidence>
<dbReference type="Proteomes" id="UP000193450">
    <property type="component" value="Chromosome"/>
</dbReference>
<dbReference type="RefSeq" id="WP_085760589.1">
    <property type="nucleotide sequence ID" value="NZ_CP019343.1"/>
</dbReference>
<evidence type="ECO:0000256" key="13">
    <source>
        <dbReference type="ARBA" id="ARBA00023209"/>
    </source>
</evidence>
<keyword evidence="10 18" id="KW-1133">Transmembrane helix</keyword>
<dbReference type="PIRSF" id="PIRSF000847">
    <property type="entry name" value="Phos_ph_gly_syn"/>
    <property type="match status" value="1"/>
</dbReference>
<gene>
    <name evidence="19" type="ORF">BST96_18025</name>
</gene>
<evidence type="ECO:0000256" key="18">
    <source>
        <dbReference type="SAM" id="Phobius"/>
    </source>
</evidence>
<feature type="transmembrane region" description="Helical" evidence="18">
    <location>
        <begin position="127"/>
        <end position="143"/>
    </location>
</feature>
<evidence type="ECO:0000313" key="20">
    <source>
        <dbReference type="Proteomes" id="UP000193450"/>
    </source>
</evidence>
<sequence>MNIPNALTLFRIALIPVFVLVFYLPYHWSFMASAVIFALAGITDWLDGYMARKLDQFTPFGAFLDPVADKLMVAIALVLLVERFGSWWFTIPAMVIIGREIVISALREWMAELGKRTSVAVSYVGKVKTTFQILSILVLLAAAPERSGWLLNSGLVLLYLSALLTLWSMIIYIRAAWPTFEMGGDS</sequence>
<evidence type="ECO:0000313" key="19">
    <source>
        <dbReference type="EMBL" id="ARN76485.1"/>
    </source>
</evidence>
<comment type="similarity">
    <text evidence="4 17">Belongs to the CDP-alcohol phosphatidyltransferase class-I family.</text>
</comment>
<dbReference type="NCBIfam" id="TIGR00560">
    <property type="entry name" value="pgsA"/>
    <property type="match status" value="1"/>
</dbReference>
<comment type="cofactor">
    <cofactor evidence="1">
        <name>Mn(2+)</name>
        <dbReference type="ChEBI" id="CHEBI:29035"/>
    </cofactor>
</comment>
<evidence type="ECO:0000256" key="2">
    <source>
        <dbReference type="ARBA" id="ARBA00004141"/>
    </source>
</evidence>
<evidence type="ECO:0000256" key="16">
    <source>
        <dbReference type="NCBIfam" id="TIGR00560"/>
    </source>
</evidence>
<dbReference type="EMBL" id="CP019343">
    <property type="protein sequence ID" value="ARN76485.1"/>
    <property type="molecule type" value="Genomic_DNA"/>
</dbReference>
<organism evidence="19 20">
    <name type="scientific">Oceanicoccus sagamiensis</name>
    <dbReference type="NCBI Taxonomy" id="716816"/>
    <lineage>
        <taxon>Bacteria</taxon>
        <taxon>Pseudomonadati</taxon>
        <taxon>Pseudomonadota</taxon>
        <taxon>Gammaproteobacteria</taxon>
        <taxon>Cellvibrionales</taxon>
        <taxon>Spongiibacteraceae</taxon>
        <taxon>Oceanicoccus</taxon>
    </lineage>
</organism>
<keyword evidence="7" id="KW-0444">Lipid biosynthesis</keyword>
<keyword evidence="9 18" id="KW-0812">Transmembrane</keyword>
<keyword evidence="13" id="KW-0594">Phospholipid biosynthesis</keyword>
<name>A0A1X9NL14_9GAMM</name>
<evidence type="ECO:0000256" key="11">
    <source>
        <dbReference type="ARBA" id="ARBA00023098"/>
    </source>
</evidence>
<proteinExistence type="inferred from homology"/>
<evidence type="ECO:0000256" key="9">
    <source>
        <dbReference type="ARBA" id="ARBA00022692"/>
    </source>
</evidence>
<dbReference type="GO" id="GO:0005737">
    <property type="term" value="C:cytoplasm"/>
    <property type="evidence" value="ECO:0007669"/>
    <property type="project" value="UniProtKB-ARBA"/>
</dbReference>
<comment type="subcellular location">
    <subcellularLocation>
        <location evidence="2">Membrane</location>
        <topology evidence="2">Multi-pass membrane protein</topology>
    </subcellularLocation>
</comment>
<dbReference type="PANTHER" id="PTHR14269:SF62">
    <property type="entry name" value="CDP-DIACYLGLYCEROL--GLYCEROL-3-PHOSPHATE 3-PHOSPHATIDYLTRANSFERASE 1, CHLOROPLASTIC"/>
    <property type="match status" value="1"/>
</dbReference>
<keyword evidence="8 17" id="KW-0808">Transferase</keyword>
<evidence type="ECO:0000256" key="4">
    <source>
        <dbReference type="ARBA" id="ARBA00010441"/>
    </source>
</evidence>